<dbReference type="GeneTree" id="ENSGT00550000074943"/>
<keyword evidence="1" id="KW-0378">Hydrolase</keyword>
<evidence type="ECO:0000256" key="1">
    <source>
        <dbReference type="ARBA" id="ARBA00022801"/>
    </source>
</evidence>
<reference evidence="3" key="3">
    <citation type="journal article" date="2014" name="Nature">
        <title>Elephant shark genome provides unique insights into gnathostome evolution.</title>
        <authorList>
            <consortium name="International Elephant Shark Genome Sequencing Consortium"/>
            <person name="Venkatesh B."/>
            <person name="Lee A.P."/>
            <person name="Ravi V."/>
            <person name="Maurya A.K."/>
            <person name="Lian M.M."/>
            <person name="Swann J.B."/>
            <person name="Ohta Y."/>
            <person name="Flajnik M.F."/>
            <person name="Sutoh Y."/>
            <person name="Kasahara M."/>
            <person name="Hoon S."/>
            <person name="Gangu V."/>
            <person name="Roy S.W."/>
            <person name="Irimia M."/>
            <person name="Korzh V."/>
            <person name="Kondrychyn I."/>
            <person name="Lim Z.W."/>
            <person name="Tay B.H."/>
            <person name="Tohari S."/>
            <person name="Kong K.W."/>
            <person name="Ho S."/>
            <person name="Lorente-Galdos B."/>
            <person name="Quilez J."/>
            <person name="Marques-Bonet T."/>
            <person name="Raney B.J."/>
            <person name="Ingham P.W."/>
            <person name="Tay A."/>
            <person name="Hillier L.W."/>
            <person name="Minx P."/>
            <person name="Boehm T."/>
            <person name="Wilson R.K."/>
            <person name="Brenner S."/>
            <person name="Warren W.C."/>
        </authorList>
    </citation>
    <scope>NUCLEOTIDE SEQUENCE [LARGE SCALE GENOMIC DNA]</scope>
</reference>
<name>A0A4W3IY62_CALMI</name>
<dbReference type="InterPro" id="IPR043573">
    <property type="entry name" value="Fig4-like"/>
</dbReference>
<dbReference type="AlphaFoldDB" id="A0A4W3IY62"/>
<accession>A0A4W3IY62</accession>
<reference evidence="3" key="1">
    <citation type="journal article" date="2006" name="Science">
        <title>Ancient noncoding elements conserved in the human genome.</title>
        <authorList>
            <person name="Venkatesh B."/>
            <person name="Kirkness E.F."/>
            <person name="Loh Y.H."/>
            <person name="Halpern A.L."/>
            <person name="Lee A.P."/>
            <person name="Johnson J."/>
            <person name="Dandona N."/>
            <person name="Viswanathan L.D."/>
            <person name="Tay A."/>
            <person name="Venter J.C."/>
            <person name="Strausberg R.L."/>
            <person name="Brenner S."/>
        </authorList>
    </citation>
    <scope>NUCLEOTIDE SEQUENCE [LARGE SCALE GENOMIC DNA]</scope>
</reference>
<evidence type="ECO:0000313" key="3">
    <source>
        <dbReference type="Proteomes" id="UP000314986"/>
    </source>
</evidence>
<reference evidence="2" key="4">
    <citation type="submission" date="2025-08" db="UniProtKB">
        <authorList>
            <consortium name="Ensembl"/>
        </authorList>
    </citation>
    <scope>IDENTIFICATION</scope>
</reference>
<proteinExistence type="predicted"/>
<reference evidence="3" key="2">
    <citation type="journal article" date="2007" name="PLoS Biol.">
        <title>Survey sequencing and comparative analysis of the elephant shark (Callorhinchus milii) genome.</title>
        <authorList>
            <person name="Venkatesh B."/>
            <person name="Kirkness E.F."/>
            <person name="Loh Y.H."/>
            <person name="Halpern A.L."/>
            <person name="Lee A.P."/>
            <person name="Johnson J."/>
            <person name="Dandona N."/>
            <person name="Viswanathan L.D."/>
            <person name="Tay A."/>
            <person name="Venter J.C."/>
            <person name="Strausberg R.L."/>
            <person name="Brenner S."/>
        </authorList>
    </citation>
    <scope>NUCLEOTIDE SEQUENCE [LARGE SCALE GENOMIC DNA]</scope>
</reference>
<reference evidence="2" key="5">
    <citation type="submission" date="2025-09" db="UniProtKB">
        <authorList>
            <consortium name="Ensembl"/>
        </authorList>
    </citation>
    <scope>IDENTIFICATION</scope>
</reference>
<evidence type="ECO:0000313" key="2">
    <source>
        <dbReference type="Ensembl" id="ENSCMIP00000035584.1"/>
    </source>
</evidence>
<gene>
    <name evidence="2" type="primary">fig4a</name>
</gene>
<dbReference type="GO" id="GO:0046856">
    <property type="term" value="P:phosphatidylinositol dephosphorylation"/>
    <property type="evidence" value="ECO:0007669"/>
    <property type="project" value="InterPro"/>
</dbReference>
<dbReference type="GO" id="GO:0043813">
    <property type="term" value="F:phosphatidylinositol-3,5-bisphosphate 5-phosphatase activity"/>
    <property type="evidence" value="ECO:0007669"/>
    <property type="project" value="InterPro"/>
</dbReference>
<organism evidence="2 3">
    <name type="scientific">Callorhinchus milii</name>
    <name type="common">Ghost shark</name>
    <dbReference type="NCBI Taxonomy" id="7868"/>
    <lineage>
        <taxon>Eukaryota</taxon>
        <taxon>Metazoa</taxon>
        <taxon>Chordata</taxon>
        <taxon>Craniata</taxon>
        <taxon>Vertebrata</taxon>
        <taxon>Chondrichthyes</taxon>
        <taxon>Holocephali</taxon>
        <taxon>Chimaeriformes</taxon>
        <taxon>Callorhinchidae</taxon>
        <taxon>Callorhinchus</taxon>
    </lineage>
</organism>
<dbReference type="Proteomes" id="UP000314986">
    <property type="component" value="Unassembled WGS sequence"/>
</dbReference>
<sequence length="130" mass="14768">MPSVRQVVSCIQKLILYETRARYFLVGSNHAETKYRVLKIDRTEPKDLVLIDDGHIYNQQEVRDLLSRLDMGNRTKIGQKGLSGLSRAVSAFGIVGKKLVSFSNNFACKLLYYSLSYKCETCQQSNTPTQ</sequence>
<dbReference type="PANTHER" id="PTHR45738">
    <property type="entry name" value="POLYPHOSPHOINOSITIDE PHOSPHATASE"/>
    <property type="match status" value="1"/>
</dbReference>
<keyword evidence="3" id="KW-1185">Reference proteome</keyword>
<dbReference type="PANTHER" id="PTHR45738:SF5">
    <property type="entry name" value="POLYPHOSPHOINOSITIDE PHOSPHATASE"/>
    <property type="match status" value="1"/>
</dbReference>
<dbReference type="Ensembl" id="ENSCMIT00000036111.1">
    <property type="protein sequence ID" value="ENSCMIP00000035584.1"/>
    <property type="gene ID" value="ENSCMIG00000014968.1"/>
</dbReference>
<protein>
    <submittedName>
        <fullName evidence="2">FIG4 phosphoinositide 5-phosphatase</fullName>
    </submittedName>
</protein>